<dbReference type="KEGG" id="dgi:Desgi_4703"/>
<dbReference type="PANTHER" id="PTHR43717">
    <property type="entry name" value="ANAEROBIC NITRIC OXIDE REDUCTASE FLAVORUBREDOXIN"/>
    <property type="match status" value="1"/>
</dbReference>
<dbReference type="InterPro" id="IPR001279">
    <property type="entry name" value="Metallo-B-lactamas"/>
</dbReference>
<feature type="domain" description="Flavodoxin-like" evidence="2">
    <location>
        <begin position="251"/>
        <end position="389"/>
    </location>
</feature>
<name>R4KTJ4_9FIRM</name>
<dbReference type="EMBL" id="CP003273">
    <property type="protein sequence ID" value="AGL03925.1"/>
    <property type="molecule type" value="Genomic_DNA"/>
</dbReference>
<dbReference type="CDD" id="cd07709">
    <property type="entry name" value="flavodiiron_proteins_MBL-fold"/>
    <property type="match status" value="1"/>
</dbReference>
<dbReference type="Proteomes" id="UP000013520">
    <property type="component" value="Chromosome"/>
</dbReference>
<dbReference type="Gene3D" id="3.40.50.360">
    <property type="match status" value="1"/>
</dbReference>
<dbReference type="GO" id="GO:0010181">
    <property type="term" value="F:FMN binding"/>
    <property type="evidence" value="ECO:0007669"/>
    <property type="project" value="InterPro"/>
</dbReference>
<dbReference type="HOGENOM" id="CLU_017490_0_0_9"/>
<gene>
    <name evidence="3" type="ORF">Desgi_4703</name>
</gene>
<evidence type="ECO:0000256" key="1">
    <source>
        <dbReference type="ARBA" id="ARBA00007121"/>
    </source>
</evidence>
<evidence type="ECO:0000313" key="4">
    <source>
        <dbReference type="Proteomes" id="UP000013520"/>
    </source>
</evidence>
<dbReference type="Gene3D" id="3.60.15.10">
    <property type="entry name" value="Ribonuclease Z/Hydroxyacylglutathione hydrolase-like"/>
    <property type="match status" value="1"/>
</dbReference>
<evidence type="ECO:0000259" key="2">
    <source>
        <dbReference type="PROSITE" id="PS50902"/>
    </source>
</evidence>
<protein>
    <submittedName>
        <fullName evidence="3">Putative flavoprotein</fullName>
    </submittedName>
</protein>
<dbReference type="eggNOG" id="COG0426">
    <property type="taxonomic scope" value="Bacteria"/>
</dbReference>
<sequence>MLEIKNKIFWVGVKDWEIKRFHGEEYSTHRGSTYNSYLIKDKKIALVDTVWTPFHEGFVEQLDHEIGLNNIDLIVINHTEQDHAGSLLYLMEKIPDTPIYCTKNGAAMIKGHFHKDWNFNVVKTGDSVELGDYKLVFVEMPMLHWPDSMATYVAGANVLLSNDAFGQHYASPYLYNDQVDQGELFQEALKYYANILTPFSDLVKKKIKEIKELNVPIDMIAPSHGIIWRDNPLQIVEKYELWASGYHEGTVTILYDTMWGATRKMALSIARGLENKGIGAKVFNIGRIDKNDVITEVFKAKGLIVGSSTINNGILSATASILEIIKGLRFKDKLGSAFGSYGWSGESPKIIDQRLADAGFDMIMEPIKMKYDPTPENLKECEVFGEQFALKMKELMKA</sequence>
<keyword evidence="4" id="KW-1185">Reference proteome</keyword>
<dbReference type="PANTHER" id="PTHR43717:SF1">
    <property type="entry name" value="ANAEROBIC NITRIC OXIDE REDUCTASE FLAVORUBREDOXIN"/>
    <property type="match status" value="1"/>
</dbReference>
<comment type="similarity">
    <text evidence="1">In the N-terminal section; belongs to the zinc metallo-hydrolase group 3 family.</text>
</comment>
<dbReference type="RefSeq" id="WP_006522229.1">
    <property type="nucleotide sequence ID" value="NC_021184.1"/>
</dbReference>
<dbReference type="AlphaFoldDB" id="R4KTJ4"/>
<proteinExistence type="inferred from homology"/>
<dbReference type="GO" id="GO:0046872">
    <property type="term" value="F:metal ion binding"/>
    <property type="evidence" value="ECO:0007669"/>
    <property type="project" value="InterPro"/>
</dbReference>
<dbReference type="GO" id="GO:0016651">
    <property type="term" value="F:oxidoreductase activity, acting on NAD(P)H"/>
    <property type="evidence" value="ECO:0007669"/>
    <property type="project" value="UniProtKB-ARBA"/>
</dbReference>
<dbReference type="STRING" id="767817.Desgi_4703"/>
<dbReference type="PIRSF" id="PIRSF005243">
    <property type="entry name" value="ROO"/>
    <property type="match status" value="1"/>
</dbReference>
<organism evidence="3 4">
    <name type="scientific">Desulfoscipio gibsoniae DSM 7213</name>
    <dbReference type="NCBI Taxonomy" id="767817"/>
    <lineage>
        <taxon>Bacteria</taxon>
        <taxon>Bacillati</taxon>
        <taxon>Bacillota</taxon>
        <taxon>Clostridia</taxon>
        <taxon>Eubacteriales</taxon>
        <taxon>Desulfallaceae</taxon>
        <taxon>Desulfoscipio</taxon>
    </lineage>
</organism>
<evidence type="ECO:0000313" key="3">
    <source>
        <dbReference type="EMBL" id="AGL03925.1"/>
    </source>
</evidence>
<dbReference type="GO" id="GO:0009055">
    <property type="term" value="F:electron transfer activity"/>
    <property type="evidence" value="ECO:0007669"/>
    <property type="project" value="InterPro"/>
</dbReference>
<dbReference type="InterPro" id="IPR029039">
    <property type="entry name" value="Flavoprotein-like_sf"/>
</dbReference>
<dbReference type="PROSITE" id="PS50902">
    <property type="entry name" value="FLAVODOXIN_LIKE"/>
    <property type="match status" value="1"/>
</dbReference>
<dbReference type="InterPro" id="IPR016440">
    <property type="entry name" value="Rubredoxin-O_OxRdtase"/>
</dbReference>
<dbReference type="SUPFAM" id="SSF56281">
    <property type="entry name" value="Metallo-hydrolase/oxidoreductase"/>
    <property type="match status" value="1"/>
</dbReference>
<dbReference type="OrthoDB" id="9807946at2"/>
<dbReference type="InterPro" id="IPR008254">
    <property type="entry name" value="Flavodoxin/NO_synth"/>
</dbReference>
<dbReference type="InterPro" id="IPR036866">
    <property type="entry name" value="RibonucZ/Hydroxyglut_hydro"/>
</dbReference>
<reference evidence="3 4" key="1">
    <citation type="submission" date="2012-01" db="EMBL/GenBank/DDBJ databases">
        <title>Complete sequence of Desulfotomaculum gibsoniae DSM 7213.</title>
        <authorList>
            <consortium name="US DOE Joint Genome Institute"/>
            <person name="Lucas S."/>
            <person name="Han J."/>
            <person name="Lapidus A."/>
            <person name="Cheng J.-F."/>
            <person name="Goodwin L."/>
            <person name="Pitluck S."/>
            <person name="Peters L."/>
            <person name="Ovchinnikova G."/>
            <person name="Teshima H."/>
            <person name="Detter J.C."/>
            <person name="Han C."/>
            <person name="Tapia R."/>
            <person name="Land M."/>
            <person name="Hauser L."/>
            <person name="Kyrpides N."/>
            <person name="Ivanova N."/>
            <person name="Pagani I."/>
            <person name="Parshina S."/>
            <person name="Plugge C."/>
            <person name="Muyzer G."/>
            <person name="Kuever J."/>
            <person name="Ivanova A."/>
            <person name="Nazina T."/>
            <person name="Klenk H.-P."/>
            <person name="Brambilla E."/>
            <person name="Spring S."/>
            <person name="Stams A.F."/>
            <person name="Woyke T."/>
        </authorList>
    </citation>
    <scope>NUCLEOTIDE SEQUENCE [LARGE SCALE GENOMIC DNA]</scope>
    <source>
        <strain evidence="3 4">DSM 7213</strain>
    </source>
</reference>
<dbReference type="Pfam" id="PF19583">
    <property type="entry name" value="ODP"/>
    <property type="match status" value="1"/>
</dbReference>
<dbReference type="SMART" id="SM00849">
    <property type="entry name" value="Lactamase_B"/>
    <property type="match status" value="1"/>
</dbReference>
<dbReference type="InterPro" id="IPR045761">
    <property type="entry name" value="ODP_dom"/>
</dbReference>
<dbReference type="SUPFAM" id="SSF52218">
    <property type="entry name" value="Flavoproteins"/>
    <property type="match status" value="1"/>
</dbReference>
<accession>R4KTJ4</accession>
<dbReference type="NCBIfam" id="NF008887">
    <property type="entry name" value="PRK11921.1"/>
    <property type="match status" value="1"/>
</dbReference>
<dbReference type="Pfam" id="PF00258">
    <property type="entry name" value="Flavodoxin_1"/>
    <property type="match status" value="1"/>
</dbReference>